<dbReference type="InterPro" id="IPR006311">
    <property type="entry name" value="TAT_signal"/>
</dbReference>
<dbReference type="PANTHER" id="PTHR43248:SF29">
    <property type="entry name" value="TRIPEPTIDYL AMINOPEPTIDASE"/>
    <property type="match status" value="1"/>
</dbReference>
<evidence type="ECO:0000256" key="2">
    <source>
        <dbReference type="ARBA" id="ARBA00022729"/>
    </source>
</evidence>
<comment type="similarity">
    <text evidence="1">Belongs to the peptidase S33 family.</text>
</comment>
<keyword evidence="2 4" id="KW-0732">Signal</keyword>
<evidence type="ECO:0000313" key="8">
    <source>
        <dbReference type="Proteomes" id="UP001566476"/>
    </source>
</evidence>
<feature type="chain" id="PRO_5045257459" evidence="4">
    <location>
        <begin position="34"/>
        <end position="569"/>
    </location>
</feature>
<dbReference type="InterPro" id="IPR051601">
    <property type="entry name" value="Serine_prot/Carboxylest_S33"/>
</dbReference>
<feature type="domain" description="AB hydrolase-1" evidence="5">
    <location>
        <begin position="125"/>
        <end position="293"/>
    </location>
</feature>
<dbReference type="SUPFAM" id="SSF53474">
    <property type="entry name" value="alpha/beta-Hydrolases"/>
    <property type="match status" value="1"/>
</dbReference>
<evidence type="ECO:0000256" key="3">
    <source>
        <dbReference type="ARBA" id="ARBA00022801"/>
    </source>
</evidence>
<dbReference type="Gene3D" id="3.40.50.1820">
    <property type="entry name" value="alpha/beta hydrolase"/>
    <property type="match status" value="2"/>
</dbReference>
<reference evidence="7 8" key="1">
    <citation type="submission" date="2024-07" db="EMBL/GenBank/DDBJ databases">
        <authorList>
            <person name="Thanompreechachai J."/>
            <person name="Duangmal K."/>
        </authorList>
    </citation>
    <scope>NUCLEOTIDE SEQUENCE [LARGE SCALE GENOMIC DNA]</scope>
    <source>
        <strain evidence="7 8">TBRC 1896</strain>
    </source>
</reference>
<dbReference type="InterPro" id="IPR000073">
    <property type="entry name" value="AB_hydrolase_1"/>
</dbReference>
<keyword evidence="8" id="KW-1185">Reference proteome</keyword>
<feature type="signal peptide" evidence="4">
    <location>
        <begin position="1"/>
        <end position="33"/>
    </location>
</feature>
<evidence type="ECO:0000259" key="6">
    <source>
        <dbReference type="Pfam" id="PF08386"/>
    </source>
</evidence>
<dbReference type="PANTHER" id="PTHR43248">
    <property type="entry name" value="2-SUCCINYL-6-HYDROXY-2,4-CYCLOHEXADIENE-1-CARBOXYLATE SYNTHASE"/>
    <property type="match status" value="1"/>
</dbReference>
<protein>
    <submittedName>
        <fullName evidence="7">Alpha/beta hydrolase</fullName>
    </submittedName>
</protein>
<dbReference type="EMBL" id="JBGGTQ010000010">
    <property type="protein sequence ID" value="MEZ0494361.1"/>
    <property type="molecule type" value="Genomic_DNA"/>
</dbReference>
<dbReference type="InterPro" id="IPR029058">
    <property type="entry name" value="AB_hydrolase_fold"/>
</dbReference>
<dbReference type="Pfam" id="PF00561">
    <property type="entry name" value="Abhydrolase_1"/>
    <property type="match status" value="1"/>
</dbReference>
<evidence type="ECO:0000259" key="5">
    <source>
        <dbReference type="Pfam" id="PF00561"/>
    </source>
</evidence>
<evidence type="ECO:0000256" key="4">
    <source>
        <dbReference type="SAM" id="SignalP"/>
    </source>
</evidence>
<proteinExistence type="inferred from homology"/>
<dbReference type="GO" id="GO:0016787">
    <property type="term" value="F:hydrolase activity"/>
    <property type="evidence" value="ECO:0007669"/>
    <property type="project" value="UniProtKB-KW"/>
</dbReference>
<dbReference type="Pfam" id="PF08386">
    <property type="entry name" value="Abhydrolase_4"/>
    <property type="match status" value="1"/>
</dbReference>
<evidence type="ECO:0000313" key="7">
    <source>
        <dbReference type="EMBL" id="MEZ0494361.1"/>
    </source>
</evidence>
<dbReference type="RefSeq" id="WP_370720589.1">
    <property type="nucleotide sequence ID" value="NZ_JBGGTQ010000010.1"/>
</dbReference>
<feature type="domain" description="Peptidase S33 tripeptidyl aminopeptidase-like C-terminal" evidence="6">
    <location>
        <begin position="445"/>
        <end position="539"/>
    </location>
</feature>
<name>A0ABV4I751_9ACTN</name>
<accession>A0ABV4I751</accession>
<comment type="caution">
    <text evidence="7">The sequence shown here is derived from an EMBL/GenBank/DDBJ whole genome shotgun (WGS) entry which is preliminary data.</text>
</comment>
<dbReference type="Proteomes" id="UP001566476">
    <property type="component" value="Unassembled WGS sequence"/>
</dbReference>
<dbReference type="PROSITE" id="PS51318">
    <property type="entry name" value="TAT"/>
    <property type="match status" value="1"/>
</dbReference>
<keyword evidence="3 7" id="KW-0378">Hydrolase</keyword>
<sequence length="569" mass="58488">MQHRRRAVRRAGTATAGVLALAGPLLVAGPAGAAPAPAPLGTTRPATVAAAEADFLARTPERYRDQQLAWAACSREQVGLLASLTSGLECAQVAVPRDWDDPGAGDPLQVTISREPRQGPRPARTVITNPGGPGGAGLSLAALGSAVPGLAGTEVIGLDVRGTGASSAMTCGSAFVGQTPPDTRDRSPEALALAAKIVQGAAEACADDPLAPVVDTQQTVFDIDLVRDALDRETIDWVGYSGGTWLGAQFATHLPGRVGRFVLDSSVDATAGYQEVFSYQPMAFQRRFDVDFAPWAAAGNATFGLGATGPEVAATFERVRAGLAARPLQLPGLTVDGNLLDALATQAMYGKASFPQLAWILSGLQVVEAFRGPGGSGDAPAALSGRLADLVRQLAPAAGRPPAVESMAATFAATTCNDSPWTTDQAYWNAYGNEQGSRYPLVGYAKSSQVCAHWQRDGLVLPTVDGADLPPLLIVQSRRDPATAYEGALATHRAIGSSVLVTVEDEGDHGLYGAGNPCVDDVVDRFLTEGAVPDGDVTCEGVGLPPVAGSQAEGVVAKVLRAARSGAAS</sequence>
<organism evidence="7 8">
    <name type="scientific">Kineococcus mangrovi</name>
    <dbReference type="NCBI Taxonomy" id="1660183"/>
    <lineage>
        <taxon>Bacteria</taxon>
        <taxon>Bacillati</taxon>
        <taxon>Actinomycetota</taxon>
        <taxon>Actinomycetes</taxon>
        <taxon>Kineosporiales</taxon>
        <taxon>Kineosporiaceae</taxon>
        <taxon>Kineococcus</taxon>
    </lineage>
</organism>
<dbReference type="InterPro" id="IPR013595">
    <property type="entry name" value="Pept_S33_TAP-like_C"/>
</dbReference>
<gene>
    <name evidence="7" type="ORF">AB2L28_19160</name>
</gene>
<evidence type="ECO:0000256" key="1">
    <source>
        <dbReference type="ARBA" id="ARBA00010088"/>
    </source>
</evidence>